<dbReference type="EMBL" id="BJLA01000024">
    <property type="protein sequence ID" value="GEA33628.1"/>
    <property type="molecule type" value="Genomic_DNA"/>
</dbReference>
<gene>
    <name evidence="2" type="ORF">CDIOL_45510</name>
</gene>
<keyword evidence="1" id="KW-1133">Transmembrane helix</keyword>
<protein>
    <submittedName>
        <fullName evidence="2">Uncharacterized protein</fullName>
    </submittedName>
</protein>
<keyword evidence="3" id="KW-1185">Reference proteome</keyword>
<proteinExistence type="predicted"/>
<organism evidence="2 3">
    <name type="scientific">Clostridium diolis</name>
    <dbReference type="NCBI Taxonomy" id="223919"/>
    <lineage>
        <taxon>Bacteria</taxon>
        <taxon>Bacillati</taxon>
        <taxon>Bacillota</taxon>
        <taxon>Clostridia</taxon>
        <taxon>Eubacteriales</taxon>
        <taxon>Clostridiaceae</taxon>
        <taxon>Clostridium</taxon>
    </lineage>
</organism>
<accession>A0AAV3W5N2</accession>
<name>A0AAV3W5N2_9CLOT</name>
<sequence>MSDSQTIWGIIKESCKKCFETETSTESGRINLVGTLICAAIVVTAMASELVDKAIWCFNNSYELGIPWYAVVALVAMLLIQISYCVSRVSKINDIDRSIDKQ</sequence>
<dbReference type="AlphaFoldDB" id="A0AAV3W5N2"/>
<evidence type="ECO:0000313" key="3">
    <source>
        <dbReference type="Proteomes" id="UP000325212"/>
    </source>
</evidence>
<feature type="transmembrane region" description="Helical" evidence="1">
    <location>
        <begin position="30"/>
        <end position="48"/>
    </location>
</feature>
<evidence type="ECO:0000256" key="1">
    <source>
        <dbReference type="SAM" id="Phobius"/>
    </source>
</evidence>
<dbReference type="RefSeq" id="WP_039771170.1">
    <property type="nucleotide sequence ID" value="NZ_BJLA01000024.1"/>
</dbReference>
<dbReference type="Proteomes" id="UP000325212">
    <property type="component" value="Unassembled WGS sequence"/>
</dbReference>
<reference evidence="2 3" key="1">
    <citation type="submission" date="2019-06" db="EMBL/GenBank/DDBJ databases">
        <title>Draft genome sequence of Clostridium diolis DSM 15410.</title>
        <authorList>
            <person name="Kobayashi H."/>
            <person name="Tanizawa Y."/>
            <person name="Tohno M."/>
        </authorList>
    </citation>
    <scope>NUCLEOTIDE SEQUENCE [LARGE SCALE GENOMIC DNA]</scope>
    <source>
        <strain evidence="2 3">DSM 15410</strain>
    </source>
</reference>
<keyword evidence="1" id="KW-0812">Transmembrane</keyword>
<comment type="caution">
    <text evidence="2">The sequence shown here is derived from an EMBL/GenBank/DDBJ whole genome shotgun (WGS) entry which is preliminary data.</text>
</comment>
<feature type="transmembrane region" description="Helical" evidence="1">
    <location>
        <begin position="68"/>
        <end position="87"/>
    </location>
</feature>
<keyword evidence="1" id="KW-0472">Membrane</keyword>
<evidence type="ECO:0000313" key="2">
    <source>
        <dbReference type="EMBL" id="GEA33628.1"/>
    </source>
</evidence>